<dbReference type="Proteomes" id="UP000288216">
    <property type="component" value="Unassembled WGS sequence"/>
</dbReference>
<evidence type="ECO:0000313" key="1">
    <source>
        <dbReference type="EMBL" id="GCB67485.1"/>
    </source>
</evidence>
<protein>
    <submittedName>
        <fullName evidence="1">Uncharacterized protein</fullName>
    </submittedName>
</protein>
<proteinExistence type="predicted"/>
<dbReference type="EMBL" id="BFAA01005778">
    <property type="protein sequence ID" value="GCB67485.1"/>
    <property type="molecule type" value="Genomic_DNA"/>
</dbReference>
<evidence type="ECO:0000313" key="2">
    <source>
        <dbReference type="Proteomes" id="UP000288216"/>
    </source>
</evidence>
<accession>A0A401P2V9</accession>
<organism evidence="1 2">
    <name type="scientific">Scyliorhinus torazame</name>
    <name type="common">Cloudy catshark</name>
    <name type="synonym">Catulus torazame</name>
    <dbReference type="NCBI Taxonomy" id="75743"/>
    <lineage>
        <taxon>Eukaryota</taxon>
        <taxon>Metazoa</taxon>
        <taxon>Chordata</taxon>
        <taxon>Craniata</taxon>
        <taxon>Vertebrata</taxon>
        <taxon>Chondrichthyes</taxon>
        <taxon>Elasmobranchii</taxon>
        <taxon>Galeomorphii</taxon>
        <taxon>Galeoidea</taxon>
        <taxon>Carcharhiniformes</taxon>
        <taxon>Scyliorhinidae</taxon>
        <taxon>Scyliorhinus</taxon>
    </lineage>
</organism>
<comment type="caution">
    <text evidence="1">The sequence shown here is derived from an EMBL/GenBank/DDBJ whole genome shotgun (WGS) entry which is preliminary data.</text>
</comment>
<sequence>GQLYVVDPHCVRLPIPSGSVLLLGRSGSDSNSKTIVTAGCFEGYLRQCPGDSSSIPGYSKKSDNTRLKSNRLTVQSSIEDLLHYGILLFYR</sequence>
<reference evidence="1 2" key="1">
    <citation type="journal article" date="2018" name="Nat. Ecol. Evol.">
        <title>Shark genomes provide insights into elasmobranch evolution and the origin of vertebrates.</title>
        <authorList>
            <person name="Hara Y"/>
            <person name="Yamaguchi K"/>
            <person name="Onimaru K"/>
            <person name="Kadota M"/>
            <person name="Koyanagi M"/>
            <person name="Keeley SD"/>
            <person name="Tatsumi K"/>
            <person name="Tanaka K"/>
            <person name="Motone F"/>
            <person name="Kageyama Y"/>
            <person name="Nozu R"/>
            <person name="Adachi N"/>
            <person name="Nishimura O"/>
            <person name="Nakagawa R"/>
            <person name="Tanegashima C"/>
            <person name="Kiyatake I"/>
            <person name="Matsumoto R"/>
            <person name="Murakumo K"/>
            <person name="Nishida K"/>
            <person name="Terakita A"/>
            <person name="Kuratani S"/>
            <person name="Sato K"/>
            <person name="Hyodo S Kuraku.S."/>
        </authorList>
    </citation>
    <scope>NUCLEOTIDE SEQUENCE [LARGE SCALE GENOMIC DNA]</scope>
</reference>
<feature type="non-terminal residue" evidence="1">
    <location>
        <position position="1"/>
    </location>
</feature>
<keyword evidence="2" id="KW-1185">Reference proteome</keyword>
<name>A0A401P2V9_SCYTO</name>
<gene>
    <name evidence="1" type="ORF">scyTo_0012148</name>
</gene>
<dbReference type="AlphaFoldDB" id="A0A401P2V9"/>